<sequence>MRPNLNLCSRDGCPYTDKGCMDSREERSRGGPPRTARIPRVNRSNRCTYTIHDGAAATIGGMVSRSTMLANILSILIPTTLIASPLSKVATVTATATAIATVTIRVRWPRRRG</sequence>
<organism evidence="2 3">
    <name type="scientific">Sesamum alatum</name>
    <dbReference type="NCBI Taxonomy" id="300844"/>
    <lineage>
        <taxon>Eukaryota</taxon>
        <taxon>Viridiplantae</taxon>
        <taxon>Streptophyta</taxon>
        <taxon>Embryophyta</taxon>
        <taxon>Tracheophyta</taxon>
        <taxon>Spermatophyta</taxon>
        <taxon>Magnoliopsida</taxon>
        <taxon>eudicotyledons</taxon>
        <taxon>Gunneridae</taxon>
        <taxon>Pentapetalae</taxon>
        <taxon>asterids</taxon>
        <taxon>lamiids</taxon>
        <taxon>Lamiales</taxon>
        <taxon>Pedaliaceae</taxon>
        <taxon>Sesamum</taxon>
    </lineage>
</organism>
<gene>
    <name evidence="2" type="ORF">Salat_0238600</name>
</gene>
<evidence type="ECO:0000256" key="1">
    <source>
        <dbReference type="SAM" id="MobiDB-lite"/>
    </source>
</evidence>
<reference evidence="2" key="2">
    <citation type="journal article" date="2024" name="Plant">
        <title>Genomic evolution and insights into agronomic trait innovations of Sesamum species.</title>
        <authorList>
            <person name="Miao H."/>
            <person name="Wang L."/>
            <person name="Qu L."/>
            <person name="Liu H."/>
            <person name="Sun Y."/>
            <person name="Le M."/>
            <person name="Wang Q."/>
            <person name="Wei S."/>
            <person name="Zheng Y."/>
            <person name="Lin W."/>
            <person name="Duan Y."/>
            <person name="Cao H."/>
            <person name="Xiong S."/>
            <person name="Wang X."/>
            <person name="Wei L."/>
            <person name="Li C."/>
            <person name="Ma Q."/>
            <person name="Ju M."/>
            <person name="Zhao R."/>
            <person name="Li G."/>
            <person name="Mu C."/>
            <person name="Tian Q."/>
            <person name="Mei H."/>
            <person name="Zhang T."/>
            <person name="Gao T."/>
            <person name="Zhang H."/>
        </authorList>
    </citation>
    <scope>NUCLEOTIDE SEQUENCE</scope>
    <source>
        <strain evidence="2">3651</strain>
    </source>
</reference>
<dbReference type="Proteomes" id="UP001293254">
    <property type="component" value="Unassembled WGS sequence"/>
</dbReference>
<protein>
    <submittedName>
        <fullName evidence="2">Uncharacterized protein</fullName>
    </submittedName>
</protein>
<proteinExistence type="predicted"/>
<dbReference type="AlphaFoldDB" id="A0AAE2CYU0"/>
<feature type="region of interest" description="Disordered" evidence="1">
    <location>
        <begin position="19"/>
        <end position="42"/>
    </location>
</feature>
<feature type="compositionally biased region" description="Basic and acidic residues" evidence="1">
    <location>
        <begin position="19"/>
        <end position="29"/>
    </location>
</feature>
<evidence type="ECO:0000313" key="3">
    <source>
        <dbReference type="Proteomes" id="UP001293254"/>
    </source>
</evidence>
<comment type="caution">
    <text evidence="2">The sequence shown here is derived from an EMBL/GenBank/DDBJ whole genome shotgun (WGS) entry which is preliminary data.</text>
</comment>
<accession>A0AAE2CYU0</accession>
<name>A0AAE2CYU0_9LAMI</name>
<keyword evidence="3" id="KW-1185">Reference proteome</keyword>
<reference evidence="2" key="1">
    <citation type="submission" date="2020-06" db="EMBL/GenBank/DDBJ databases">
        <authorList>
            <person name="Li T."/>
            <person name="Hu X."/>
            <person name="Zhang T."/>
            <person name="Song X."/>
            <person name="Zhang H."/>
            <person name="Dai N."/>
            <person name="Sheng W."/>
            <person name="Hou X."/>
            <person name="Wei L."/>
        </authorList>
    </citation>
    <scope>NUCLEOTIDE SEQUENCE</scope>
    <source>
        <strain evidence="2">3651</strain>
        <tissue evidence="2">Leaf</tissue>
    </source>
</reference>
<dbReference type="EMBL" id="JACGWO010000001">
    <property type="protein sequence ID" value="KAK4439039.1"/>
    <property type="molecule type" value="Genomic_DNA"/>
</dbReference>
<evidence type="ECO:0000313" key="2">
    <source>
        <dbReference type="EMBL" id="KAK4439039.1"/>
    </source>
</evidence>